<dbReference type="AlphaFoldDB" id="A0A1K2HI41"/>
<comment type="function">
    <text evidence="14">Member of the two-component regulatory system BvgS/BvgA. Phosphorylates BvgA via a four-step phosphorelay in response to environmental signals.</text>
</comment>
<evidence type="ECO:0000256" key="7">
    <source>
        <dbReference type="ARBA" id="ARBA00022692"/>
    </source>
</evidence>
<evidence type="ECO:0000256" key="9">
    <source>
        <dbReference type="ARBA" id="ARBA00022777"/>
    </source>
</evidence>
<dbReference type="GO" id="GO:0005886">
    <property type="term" value="C:plasma membrane"/>
    <property type="evidence" value="ECO:0007669"/>
    <property type="project" value="UniProtKB-SubCell"/>
</dbReference>
<evidence type="ECO:0000313" key="22">
    <source>
        <dbReference type="EMBL" id="SFZ76500.1"/>
    </source>
</evidence>
<dbReference type="SUPFAM" id="SSF158472">
    <property type="entry name" value="HAMP domain-like"/>
    <property type="match status" value="1"/>
</dbReference>
<feature type="coiled-coil region" evidence="17">
    <location>
        <begin position="261"/>
        <end position="327"/>
    </location>
</feature>
<dbReference type="Gene3D" id="1.10.287.130">
    <property type="match status" value="1"/>
</dbReference>
<dbReference type="Gene3D" id="3.40.50.2300">
    <property type="match status" value="1"/>
</dbReference>
<evidence type="ECO:0000259" key="19">
    <source>
        <dbReference type="PROSITE" id="PS50109"/>
    </source>
</evidence>
<evidence type="ECO:0000256" key="16">
    <source>
        <dbReference type="PROSITE-ProRule" id="PRU00169"/>
    </source>
</evidence>
<keyword evidence="4" id="KW-1003">Cell membrane</keyword>
<dbReference type="SMART" id="SM00388">
    <property type="entry name" value="HisKA"/>
    <property type="match status" value="1"/>
</dbReference>
<dbReference type="SMART" id="SM00448">
    <property type="entry name" value="REC"/>
    <property type="match status" value="1"/>
</dbReference>
<dbReference type="SUPFAM" id="SSF52172">
    <property type="entry name" value="CheY-like"/>
    <property type="match status" value="1"/>
</dbReference>
<evidence type="ECO:0000256" key="14">
    <source>
        <dbReference type="ARBA" id="ARBA00058004"/>
    </source>
</evidence>
<keyword evidence="10" id="KW-0067">ATP-binding</keyword>
<keyword evidence="13 18" id="KW-0472">Membrane</keyword>
<gene>
    <name evidence="22" type="ORF">SAMN02745887_01982</name>
</gene>
<dbReference type="Pfam" id="PF00072">
    <property type="entry name" value="Response_reg"/>
    <property type="match status" value="1"/>
</dbReference>
<evidence type="ECO:0000256" key="13">
    <source>
        <dbReference type="ARBA" id="ARBA00023136"/>
    </source>
</evidence>
<organism evidence="22 23">
    <name type="scientific">Chitinimonas taiwanensis DSM 18899</name>
    <dbReference type="NCBI Taxonomy" id="1121279"/>
    <lineage>
        <taxon>Bacteria</taxon>
        <taxon>Pseudomonadati</taxon>
        <taxon>Pseudomonadota</taxon>
        <taxon>Betaproteobacteria</taxon>
        <taxon>Neisseriales</taxon>
        <taxon>Chitinibacteraceae</taxon>
        <taxon>Chitinimonas</taxon>
    </lineage>
</organism>
<dbReference type="RefSeq" id="WP_072428494.1">
    <property type="nucleotide sequence ID" value="NZ_FPKR01000007.1"/>
</dbReference>
<feature type="transmembrane region" description="Helical" evidence="18">
    <location>
        <begin position="201"/>
        <end position="220"/>
    </location>
</feature>
<dbReference type="STRING" id="1121279.SAMN02745887_01982"/>
<keyword evidence="6" id="KW-0808">Transferase</keyword>
<evidence type="ECO:0000256" key="6">
    <source>
        <dbReference type="ARBA" id="ARBA00022679"/>
    </source>
</evidence>
<feature type="domain" description="Histidine kinase" evidence="19">
    <location>
        <begin position="334"/>
        <end position="555"/>
    </location>
</feature>
<keyword evidence="12" id="KW-0902">Two-component regulatory system</keyword>
<dbReference type="InterPro" id="IPR004358">
    <property type="entry name" value="Sig_transdc_His_kin-like_C"/>
</dbReference>
<dbReference type="PANTHER" id="PTHR45339:SF1">
    <property type="entry name" value="HYBRID SIGNAL TRANSDUCTION HISTIDINE KINASE J"/>
    <property type="match status" value="1"/>
</dbReference>
<reference evidence="22 23" key="1">
    <citation type="submission" date="2016-11" db="EMBL/GenBank/DDBJ databases">
        <authorList>
            <person name="Jaros S."/>
            <person name="Januszkiewicz K."/>
            <person name="Wedrychowicz H."/>
        </authorList>
    </citation>
    <scope>NUCLEOTIDE SEQUENCE [LARGE SCALE GENOMIC DNA]</scope>
    <source>
        <strain evidence="22 23">DSM 18899</strain>
    </source>
</reference>
<dbReference type="InterPro" id="IPR005467">
    <property type="entry name" value="His_kinase_dom"/>
</dbReference>
<feature type="modified residue" description="4-aspartylphosphate" evidence="16">
    <location>
        <position position="627"/>
    </location>
</feature>
<keyword evidence="23" id="KW-1185">Reference proteome</keyword>
<evidence type="ECO:0000256" key="8">
    <source>
        <dbReference type="ARBA" id="ARBA00022741"/>
    </source>
</evidence>
<dbReference type="EC" id="2.7.13.3" evidence="3"/>
<dbReference type="InterPro" id="IPR036097">
    <property type="entry name" value="HisK_dim/P_sf"/>
</dbReference>
<dbReference type="InterPro" id="IPR001789">
    <property type="entry name" value="Sig_transdc_resp-reg_receiver"/>
</dbReference>
<evidence type="ECO:0000256" key="12">
    <source>
        <dbReference type="ARBA" id="ARBA00023012"/>
    </source>
</evidence>
<keyword evidence="11 18" id="KW-1133">Transmembrane helix</keyword>
<dbReference type="PROSITE" id="PS50885">
    <property type="entry name" value="HAMP"/>
    <property type="match status" value="1"/>
</dbReference>
<evidence type="ECO:0000256" key="18">
    <source>
        <dbReference type="SAM" id="Phobius"/>
    </source>
</evidence>
<evidence type="ECO:0000256" key="5">
    <source>
        <dbReference type="ARBA" id="ARBA00022553"/>
    </source>
</evidence>
<dbReference type="FunFam" id="1.10.287.130:FF:000003">
    <property type="entry name" value="Histidine kinase"/>
    <property type="match status" value="1"/>
</dbReference>
<dbReference type="PROSITE" id="PS50109">
    <property type="entry name" value="HIS_KIN"/>
    <property type="match status" value="1"/>
</dbReference>
<dbReference type="PRINTS" id="PR00344">
    <property type="entry name" value="BCTRLSENSOR"/>
</dbReference>
<keyword evidence="7 18" id="KW-0812">Transmembrane</keyword>
<dbReference type="FunFam" id="3.30.565.10:FF:000010">
    <property type="entry name" value="Sensor histidine kinase RcsC"/>
    <property type="match status" value="1"/>
</dbReference>
<dbReference type="SMART" id="SM00304">
    <property type="entry name" value="HAMP"/>
    <property type="match status" value="1"/>
</dbReference>
<keyword evidence="9 22" id="KW-0418">Kinase</keyword>
<dbReference type="InterPro" id="IPR011006">
    <property type="entry name" value="CheY-like_superfamily"/>
</dbReference>
<dbReference type="CDD" id="cd00082">
    <property type="entry name" value="HisKA"/>
    <property type="match status" value="1"/>
</dbReference>
<dbReference type="CDD" id="cd17546">
    <property type="entry name" value="REC_hyHK_CKI1_RcsC-like"/>
    <property type="match status" value="1"/>
</dbReference>
<protein>
    <recommendedName>
        <fullName evidence="15">Virulence sensor protein BvgS</fullName>
        <ecNumber evidence="3">2.7.13.3</ecNumber>
    </recommendedName>
</protein>
<evidence type="ECO:0000313" key="23">
    <source>
        <dbReference type="Proteomes" id="UP000186513"/>
    </source>
</evidence>
<dbReference type="Gene3D" id="3.30.565.10">
    <property type="entry name" value="Histidine kinase-like ATPase, C-terminal domain"/>
    <property type="match status" value="1"/>
</dbReference>
<comment type="subcellular location">
    <subcellularLocation>
        <location evidence="2">Cell membrane</location>
        <topology evidence="2">Multi-pass membrane protein</topology>
    </subcellularLocation>
</comment>
<dbReference type="InterPro" id="IPR003594">
    <property type="entry name" value="HATPase_dom"/>
</dbReference>
<evidence type="ECO:0000259" key="20">
    <source>
        <dbReference type="PROSITE" id="PS50110"/>
    </source>
</evidence>
<evidence type="ECO:0000256" key="4">
    <source>
        <dbReference type="ARBA" id="ARBA00022475"/>
    </source>
</evidence>
<evidence type="ECO:0000256" key="17">
    <source>
        <dbReference type="SAM" id="Coils"/>
    </source>
</evidence>
<evidence type="ECO:0000256" key="15">
    <source>
        <dbReference type="ARBA" id="ARBA00070152"/>
    </source>
</evidence>
<dbReference type="GO" id="GO:0000155">
    <property type="term" value="F:phosphorelay sensor kinase activity"/>
    <property type="evidence" value="ECO:0007669"/>
    <property type="project" value="InterPro"/>
</dbReference>
<feature type="domain" description="HAMP" evidence="21">
    <location>
        <begin position="221"/>
        <end position="273"/>
    </location>
</feature>
<dbReference type="Pfam" id="PF00512">
    <property type="entry name" value="HisKA"/>
    <property type="match status" value="1"/>
</dbReference>
<evidence type="ECO:0000256" key="2">
    <source>
        <dbReference type="ARBA" id="ARBA00004651"/>
    </source>
</evidence>
<dbReference type="SUPFAM" id="SSF47384">
    <property type="entry name" value="Homodimeric domain of signal transducing histidine kinase"/>
    <property type="match status" value="1"/>
</dbReference>
<evidence type="ECO:0000256" key="3">
    <source>
        <dbReference type="ARBA" id="ARBA00012438"/>
    </source>
</evidence>
<dbReference type="CDD" id="cd16922">
    <property type="entry name" value="HATPase_EvgS-ArcB-TorS-like"/>
    <property type="match status" value="1"/>
</dbReference>
<proteinExistence type="predicted"/>
<dbReference type="InterPro" id="IPR003660">
    <property type="entry name" value="HAMP_dom"/>
</dbReference>
<dbReference type="SUPFAM" id="SSF55874">
    <property type="entry name" value="ATPase domain of HSP90 chaperone/DNA topoisomerase II/histidine kinase"/>
    <property type="match status" value="1"/>
</dbReference>
<dbReference type="PROSITE" id="PS50110">
    <property type="entry name" value="RESPONSE_REGULATORY"/>
    <property type="match status" value="1"/>
</dbReference>
<evidence type="ECO:0000256" key="11">
    <source>
        <dbReference type="ARBA" id="ARBA00022989"/>
    </source>
</evidence>
<dbReference type="InterPro" id="IPR036890">
    <property type="entry name" value="HATPase_C_sf"/>
</dbReference>
<name>A0A1K2HI41_9NEIS</name>
<evidence type="ECO:0000256" key="1">
    <source>
        <dbReference type="ARBA" id="ARBA00000085"/>
    </source>
</evidence>
<dbReference type="CDD" id="cd06225">
    <property type="entry name" value="HAMP"/>
    <property type="match status" value="1"/>
</dbReference>
<comment type="catalytic activity">
    <reaction evidence="1">
        <text>ATP + protein L-histidine = ADP + protein N-phospho-L-histidine.</text>
        <dbReference type="EC" id="2.7.13.3"/>
    </reaction>
</comment>
<dbReference type="EMBL" id="FPKR01000007">
    <property type="protein sequence ID" value="SFZ76500.1"/>
    <property type="molecule type" value="Genomic_DNA"/>
</dbReference>
<keyword evidence="17" id="KW-0175">Coiled coil</keyword>
<dbReference type="Pfam" id="PF00672">
    <property type="entry name" value="HAMP"/>
    <property type="match status" value="1"/>
</dbReference>
<accession>A0A1K2HI41</accession>
<evidence type="ECO:0000256" key="10">
    <source>
        <dbReference type="ARBA" id="ARBA00022840"/>
    </source>
</evidence>
<evidence type="ECO:0000259" key="21">
    <source>
        <dbReference type="PROSITE" id="PS50885"/>
    </source>
</evidence>
<feature type="domain" description="Response regulatory" evidence="20">
    <location>
        <begin position="578"/>
        <end position="694"/>
    </location>
</feature>
<dbReference type="GO" id="GO:0005524">
    <property type="term" value="F:ATP binding"/>
    <property type="evidence" value="ECO:0007669"/>
    <property type="project" value="UniProtKB-KW"/>
</dbReference>
<dbReference type="Gene3D" id="6.10.340.10">
    <property type="match status" value="1"/>
</dbReference>
<dbReference type="Pfam" id="PF02518">
    <property type="entry name" value="HATPase_c"/>
    <property type="match status" value="1"/>
</dbReference>
<feature type="transmembrane region" description="Helical" evidence="18">
    <location>
        <begin position="17"/>
        <end position="37"/>
    </location>
</feature>
<dbReference type="SMART" id="SM00387">
    <property type="entry name" value="HATPase_c"/>
    <property type="match status" value="1"/>
</dbReference>
<keyword evidence="5 16" id="KW-0597">Phosphoprotein</keyword>
<sequence>MKQLFALLQPKTARTKILWVLLGINLLAAAAYTFYVWELKSSSAREAIDARLIAGVSAAPKMIGDDYLRRASQPGTIDKGEYLRLVRSLNEYSQQTGVRYLYVFIESEGKLVYVADAADEREIAAQNYGHHFQLYETTPHPAILDTLHTGRRNFAEYRDRFGYFRSAFQRIEAAPGQYMVVGADVDIRFVRTELAKALQQSLAIGGAFFLLGVLGSIWLARMLSRPVHRLADAVERVRQGDYHAQLQVAGNDEFARLAQAFNAMNAALAERERQNARLLEELARNEEVLEARVQSRTQELAALNSTLLAHERELDSARAQAEQASQMKSLFLANMSHEIRTPMNAILGMAHLALQTELNPKQHDYVQKIQRSAKHLLGIINDILDFSKVEAGKLQMDSVEFELATVLDSLADLLEEPCQKKGLRLHFEIDPALPAKLAGDPLRLSQVLINFANNAVKFTEHGDIVLRARLASQDAQGLLAHFEVEDSGIGMTPAQQAQLFQSFQQADATTTRRYGGTGLGLAIAKELVGLMGGEVGVRSIPGVGSTFWFSARFGLPNPAQSETRPANPAELGALQGTRVLLVDDNEINQEIGAHLLRRAGIEVDLANDGQMALDMLKHRDYQLVLMDLQMPVMDGLTATRLIRAQPRFAHLPVVALTANAMAGDKERCLAAGISDHIAKPIEPQELFKLLARWLPERMPQASLPQ</sequence>
<dbReference type="InterPro" id="IPR003661">
    <property type="entry name" value="HisK_dim/P_dom"/>
</dbReference>
<keyword evidence="8" id="KW-0547">Nucleotide-binding</keyword>
<dbReference type="PANTHER" id="PTHR45339">
    <property type="entry name" value="HYBRID SIGNAL TRANSDUCTION HISTIDINE KINASE J"/>
    <property type="match status" value="1"/>
</dbReference>
<dbReference type="Proteomes" id="UP000186513">
    <property type="component" value="Unassembled WGS sequence"/>
</dbReference>